<keyword evidence="2" id="KW-1185">Reference proteome</keyword>
<evidence type="ECO:0000313" key="1">
    <source>
        <dbReference type="EMBL" id="KAJ2955712.1"/>
    </source>
</evidence>
<gene>
    <name evidence="1" type="ORF">NQ176_g11381</name>
</gene>
<reference evidence="1" key="1">
    <citation type="submission" date="2022-08" db="EMBL/GenBank/DDBJ databases">
        <title>Genome Sequence of Lecanicillium fungicola.</title>
        <authorList>
            <person name="Buettner E."/>
        </authorList>
    </citation>
    <scope>NUCLEOTIDE SEQUENCE</scope>
    <source>
        <strain evidence="1">Babe33</strain>
    </source>
</reference>
<proteinExistence type="predicted"/>
<accession>A0ACC1MCN5</accession>
<dbReference type="EMBL" id="JANJQO010003831">
    <property type="protein sequence ID" value="KAJ2955712.1"/>
    <property type="molecule type" value="Genomic_DNA"/>
</dbReference>
<organism evidence="1 2">
    <name type="scientific">Zarea fungicola</name>
    <dbReference type="NCBI Taxonomy" id="93591"/>
    <lineage>
        <taxon>Eukaryota</taxon>
        <taxon>Fungi</taxon>
        <taxon>Dikarya</taxon>
        <taxon>Ascomycota</taxon>
        <taxon>Pezizomycotina</taxon>
        <taxon>Sordariomycetes</taxon>
        <taxon>Hypocreomycetidae</taxon>
        <taxon>Hypocreales</taxon>
        <taxon>Cordycipitaceae</taxon>
        <taxon>Zarea</taxon>
    </lineage>
</organism>
<sequence>MHAILHVLALATVAASMPIDASTTTTQNTQNSLDLDAQSVLTLIRRSTCAPDANGVMPPDCSQANSVLRAIFAISCLFIFLVLIHVWQAAKFNKIHSVLGAYVADDMVEPRDTDIPYIKLPEPDSP</sequence>
<dbReference type="Proteomes" id="UP001143910">
    <property type="component" value="Unassembled WGS sequence"/>
</dbReference>
<evidence type="ECO:0000313" key="2">
    <source>
        <dbReference type="Proteomes" id="UP001143910"/>
    </source>
</evidence>
<name>A0ACC1MCN5_9HYPO</name>
<protein>
    <submittedName>
        <fullName evidence="1">Uncharacterized protein</fullName>
    </submittedName>
</protein>
<comment type="caution">
    <text evidence="1">The sequence shown here is derived from an EMBL/GenBank/DDBJ whole genome shotgun (WGS) entry which is preliminary data.</text>
</comment>